<dbReference type="AlphaFoldDB" id="A0A1U7GWA3"/>
<protein>
    <submittedName>
        <fullName evidence="1">Uncharacterized protein</fullName>
    </submittedName>
</protein>
<name>A0A1U7GWA3_9CYAN</name>
<reference evidence="1 2" key="1">
    <citation type="submission" date="2016-11" db="EMBL/GenBank/DDBJ databases">
        <title>Draft Genome Sequences of Nine Cyanobacterial Strains from Diverse Habitats.</title>
        <authorList>
            <person name="Zhu T."/>
            <person name="Hou S."/>
            <person name="Lu X."/>
            <person name="Hess W.R."/>
        </authorList>
    </citation>
    <scope>NUCLEOTIDE SEQUENCE [LARGE SCALE GENOMIC DNA]</scope>
    <source>
        <strain evidence="1 2">NIES-592</strain>
    </source>
</reference>
<proteinExistence type="predicted"/>
<evidence type="ECO:0000313" key="2">
    <source>
        <dbReference type="Proteomes" id="UP000186391"/>
    </source>
</evidence>
<evidence type="ECO:0000313" key="1">
    <source>
        <dbReference type="EMBL" id="OKH12557.1"/>
    </source>
</evidence>
<sequence>MRSQHRQVKLVFDYANNVKRVNDRKQIASSKLLINSAKIKIKKLFPFIGQQLERFFYKIDGW</sequence>
<keyword evidence="2" id="KW-1185">Reference proteome</keyword>
<gene>
    <name evidence="1" type="ORF">NIES592_17060</name>
</gene>
<comment type="caution">
    <text evidence="1">The sequence shown here is derived from an EMBL/GenBank/DDBJ whole genome shotgun (WGS) entry which is preliminary data.</text>
</comment>
<accession>A0A1U7GWA3</accession>
<organism evidence="1 2">
    <name type="scientific">Fischerella major NIES-592</name>
    <dbReference type="NCBI Taxonomy" id="210994"/>
    <lineage>
        <taxon>Bacteria</taxon>
        <taxon>Bacillati</taxon>
        <taxon>Cyanobacteriota</taxon>
        <taxon>Cyanophyceae</taxon>
        <taxon>Nostocales</taxon>
        <taxon>Hapalosiphonaceae</taxon>
        <taxon>Fischerella</taxon>
    </lineage>
</organism>
<dbReference type="Proteomes" id="UP000186391">
    <property type="component" value="Unassembled WGS sequence"/>
</dbReference>
<dbReference type="EMBL" id="MRCA01000010">
    <property type="protein sequence ID" value="OKH12557.1"/>
    <property type="molecule type" value="Genomic_DNA"/>
</dbReference>